<accession>A0A8X6QMI7</accession>
<comment type="caution">
    <text evidence="1">The sequence shown here is derived from an EMBL/GenBank/DDBJ whole genome shotgun (WGS) entry which is preliminary data.</text>
</comment>
<name>A0A8X6QMI7_NEPPI</name>
<evidence type="ECO:0000313" key="2">
    <source>
        <dbReference type="Proteomes" id="UP000887013"/>
    </source>
</evidence>
<evidence type="ECO:0000313" key="1">
    <source>
        <dbReference type="EMBL" id="GFU34194.1"/>
    </source>
</evidence>
<gene>
    <name evidence="1" type="ORF">NPIL_355341</name>
</gene>
<dbReference type="AlphaFoldDB" id="A0A8X6QMI7"/>
<dbReference type="EMBL" id="BMAW01083468">
    <property type="protein sequence ID" value="GFU34194.1"/>
    <property type="molecule type" value="Genomic_DNA"/>
</dbReference>
<reference evidence="1" key="1">
    <citation type="submission" date="2020-08" db="EMBL/GenBank/DDBJ databases">
        <title>Multicomponent nature underlies the extraordinary mechanical properties of spider dragline silk.</title>
        <authorList>
            <person name="Kono N."/>
            <person name="Nakamura H."/>
            <person name="Mori M."/>
            <person name="Yoshida Y."/>
            <person name="Ohtoshi R."/>
            <person name="Malay A.D."/>
            <person name="Moran D.A.P."/>
            <person name="Tomita M."/>
            <person name="Numata K."/>
            <person name="Arakawa K."/>
        </authorList>
    </citation>
    <scope>NUCLEOTIDE SEQUENCE</scope>
</reference>
<dbReference type="Proteomes" id="UP000887013">
    <property type="component" value="Unassembled WGS sequence"/>
</dbReference>
<protein>
    <submittedName>
        <fullName evidence="1">Uncharacterized protein</fullName>
    </submittedName>
</protein>
<organism evidence="1 2">
    <name type="scientific">Nephila pilipes</name>
    <name type="common">Giant wood spider</name>
    <name type="synonym">Nephila maculata</name>
    <dbReference type="NCBI Taxonomy" id="299642"/>
    <lineage>
        <taxon>Eukaryota</taxon>
        <taxon>Metazoa</taxon>
        <taxon>Ecdysozoa</taxon>
        <taxon>Arthropoda</taxon>
        <taxon>Chelicerata</taxon>
        <taxon>Arachnida</taxon>
        <taxon>Araneae</taxon>
        <taxon>Araneomorphae</taxon>
        <taxon>Entelegynae</taxon>
        <taxon>Araneoidea</taxon>
        <taxon>Nephilidae</taxon>
        <taxon>Nephila</taxon>
    </lineage>
</organism>
<proteinExistence type="predicted"/>
<keyword evidence="2" id="KW-1185">Reference proteome</keyword>
<sequence length="90" mass="10260">MIPSSGYPPSLLPFFLKAQDLHHIGKESVLVRQLNIRIAKNSLNVTVFKLLLQGRFSQTVLPIRELLEVEDASIFFHLLTCEDNGCRILR</sequence>